<dbReference type="SUPFAM" id="SSF56281">
    <property type="entry name" value="Metallo-hydrolase/oxidoreductase"/>
    <property type="match status" value="1"/>
</dbReference>
<dbReference type="Pfam" id="PF00753">
    <property type="entry name" value="Lactamase_B"/>
    <property type="match status" value="1"/>
</dbReference>
<dbReference type="InterPro" id="IPR036866">
    <property type="entry name" value="RibonucZ/Hydroxyglut_hydro"/>
</dbReference>
<proteinExistence type="predicted"/>
<sequence length="215" mass="24918">MIKQFTDKNLNSQNTYVVSNNNNAIMIDASTSVEEAIQYILDNNLNLHALIITHGHWDHLIGINTLLTKFPDVKVYINEWDKICLTSTEHNLSKYRQINFTVTEPINNLIPIQGSKNICEIGYEIQLKHIPGHTPGSQYILIKELQTIFIGDTIFKDKIDFHDIPYCDIEYFKNSLIQIMMLDDELLVYPGHYESFSLKEAIKNNDELNEFLQVK</sequence>
<protein>
    <submittedName>
        <fullName evidence="6">Hydrolase</fullName>
    </submittedName>
</protein>
<evidence type="ECO:0000259" key="5">
    <source>
        <dbReference type="SMART" id="SM00849"/>
    </source>
</evidence>
<dbReference type="Proteomes" id="UP000035661">
    <property type="component" value="Chromosome"/>
</dbReference>
<dbReference type="STRING" id="315358.SERIO_v1c11940"/>
<feature type="domain" description="Metallo-beta-lactamase" evidence="5">
    <location>
        <begin position="12"/>
        <end position="192"/>
    </location>
</feature>
<accession>A0A0H3XIM9</accession>
<dbReference type="SMART" id="SM00849">
    <property type="entry name" value="Lactamase_B"/>
    <property type="match status" value="1"/>
</dbReference>
<evidence type="ECO:0000256" key="2">
    <source>
        <dbReference type="ARBA" id="ARBA00022723"/>
    </source>
</evidence>
<evidence type="ECO:0000256" key="4">
    <source>
        <dbReference type="ARBA" id="ARBA00022833"/>
    </source>
</evidence>
<dbReference type="KEGG" id="seri:SERIO_v1c11940"/>
<keyword evidence="3 6" id="KW-0378">Hydrolase</keyword>
<dbReference type="EMBL" id="CP011856">
    <property type="protein sequence ID" value="AKM54743.1"/>
    <property type="molecule type" value="Genomic_DNA"/>
</dbReference>
<dbReference type="GO" id="GO:0046872">
    <property type="term" value="F:metal ion binding"/>
    <property type="evidence" value="ECO:0007669"/>
    <property type="project" value="UniProtKB-KW"/>
</dbReference>
<keyword evidence="7" id="KW-1185">Reference proteome</keyword>
<dbReference type="GO" id="GO:0016787">
    <property type="term" value="F:hydrolase activity"/>
    <property type="evidence" value="ECO:0007669"/>
    <property type="project" value="UniProtKB-KW"/>
</dbReference>
<keyword evidence="4" id="KW-0862">Zinc</keyword>
<comment type="cofactor">
    <cofactor evidence="1">
        <name>Zn(2+)</name>
        <dbReference type="ChEBI" id="CHEBI:29105"/>
    </cofactor>
</comment>
<reference evidence="6 7" key="1">
    <citation type="journal article" date="2015" name="Genome Biol. Evol.">
        <title>Found and Lost: The Fates of Horizontally Acquired Genes in Arthropod-Symbiotic Spiroplasma.</title>
        <authorList>
            <person name="Lo W.S."/>
            <person name="Gasparich G.E."/>
            <person name="Kuo C.H."/>
        </authorList>
    </citation>
    <scope>NUCLEOTIDE SEQUENCE [LARGE SCALE GENOMIC DNA]</scope>
    <source>
        <strain evidence="7">TDA-040725-5</strain>
    </source>
</reference>
<evidence type="ECO:0000256" key="1">
    <source>
        <dbReference type="ARBA" id="ARBA00001947"/>
    </source>
</evidence>
<evidence type="ECO:0000313" key="6">
    <source>
        <dbReference type="EMBL" id="AKM54743.1"/>
    </source>
</evidence>
<reference evidence="7" key="2">
    <citation type="submission" date="2015-06" db="EMBL/GenBank/DDBJ databases">
        <title>Complete genome sequence of Spiroplasma eriocheiris TDA-040725-5 (DSM 21848).</title>
        <authorList>
            <person name="Lo W.-S."/>
            <person name="Kuo C.-H."/>
        </authorList>
    </citation>
    <scope>NUCLEOTIDE SEQUENCE [LARGE SCALE GENOMIC DNA]</scope>
    <source>
        <strain evidence="7">TDA-040725-5</strain>
    </source>
</reference>
<dbReference type="InterPro" id="IPR001279">
    <property type="entry name" value="Metallo-B-lactamas"/>
</dbReference>
<dbReference type="PANTHER" id="PTHR46233:SF3">
    <property type="entry name" value="HYDROXYACYLGLUTATHIONE HYDROLASE GLOC"/>
    <property type="match status" value="1"/>
</dbReference>
<dbReference type="InterPro" id="IPR051453">
    <property type="entry name" value="MBL_Glyoxalase_II"/>
</dbReference>
<name>A0A0H3XIM9_9MOLU</name>
<keyword evidence="2" id="KW-0479">Metal-binding</keyword>
<dbReference type="PANTHER" id="PTHR46233">
    <property type="entry name" value="HYDROXYACYLGLUTATHIONE HYDROLASE GLOC"/>
    <property type="match status" value="1"/>
</dbReference>
<dbReference type="RefSeq" id="WP_047791923.1">
    <property type="nucleotide sequence ID" value="NZ_CP011856.1"/>
</dbReference>
<dbReference type="CDD" id="cd06262">
    <property type="entry name" value="metallo-hydrolase-like_MBL-fold"/>
    <property type="match status" value="1"/>
</dbReference>
<evidence type="ECO:0000256" key="3">
    <source>
        <dbReference type="ARBA" id="ARBA00022801"/>
    </source>
</evidence>
<organism evidence="6 7">
    <name type="scientific">Spiroplasma eriocheiris</name>
    <dbReference type="NCBI Taxonomy" id="315358"/>
    <lineage>
        <taxon>Bacteria</taxon>
        <taxon>Bacillati</taxon>
        <taxon>Mycoplasmatota</taxon>
        <taxon>Mollicutes</taxon>
        <taxon>Entomoplasmatales</taxon>
        <taxon>Spiroplasmataceae</taxon>
        <taxon>Spiroplasma</taxon>
    </lineage>
</organism>
<dbReference type="AlphaFoldDB" id="A0A0H3XIM9"/>
<dbReference type="PATRIC" id="fig|743698.3.peg.1206"/>
<gene>
    <name evidence="6" type="ORF">SERIO_v1c11940</name>
</gene>
<evidence type="ECO:0000313" key="7">
    <source>
        <dbReference type="Proteomes" id="UP000035661"/>
    </source>
</evidence>
<dbReference type="Gene3D" id="3.60.15.10">
    <property type="entry name" value="Ribonuclease Z/Hydroxyacylglutathione hydrolase-like"/>
    <property type="match status" value="1"/>
</dbReference>